<keyword evidence="8" id="KW-0489">Methyltransferase</keyword>
<dbReference type="CDD" id="cd00201">
    <property type="entry name" value="WW"/>
    <property type="match status" value="1"/>
</dbReference>
<dbReference type="EMBL" id="JANBVO010000004">
    <property type="protein sequence ID" value="KAJ9154759.1"/>
    <property type="molecule type" value="Genomic_DNA"/>
</dbReference>
<reference evidence="21" key="1">
    <citation type="submission" date="2022-07" db="EMBL/GenBank/DDBJ databases">
        <title>Fungi with potential for degradation of polypropylene.</title>
        <authorList>
            <person name="Gostincar C."/>
        </authorList>
    </citation>
    <scope>NUCLEOTIDE SEQUENCE</scope>
    <source>
        <strain evidence="21">EXF-13308</strain>
    </source>
</reference>
<dbReference type="InterPro" id="IPR017923">
    <property type="entry name" value="TFIIS_N"/>
</dbReference>
<evidence type="ECO:0000256" key="2">
    <source>
        <dbReference type="ARBA" id="ARBA00004123"/>
    </source>
</evidence>
<dbReference type="InterPro" id="IPR036020">
    <property type="entry name" value="WW_dom_sf"/>
</dbReference>
<dbReference type="InterPro" id="IPR001202">
    <property type="entry name" value="WW_dom"/>
</dbReference>
<dbReference type="Pfam" id="PF00856">
    <property type="entry name" value="SET"/>
    <property type="match status" value="1"/>
</dbReference>
<keyword evidence="12" id="KW-0804">Transcription</keyword>
<dbReference type="CDD" id="cd19172">
    <property type="entry name" value="SET_SETD2"/>
    <property type="match status" value="1"/>
</dbReference>
<evidence type="ECO:0000256" key="9">
    <source>
        <dbReference type="ARBA" id="ARBA00022679"/>
    </source>
</evidence>
<evidence type="ECO:0000256" key="5">
    <source>
        <dbReference type="ARBA" id="ARBA00018028"/>
    </source>
</evidence>
<dbReference type="InterPro" id="IPR044437">
    <property type="entry name" value="SETD2/Set2_SET"/>
</dbReference>
<feature type="domain" description="AWS" evidence="20">
    <location>
        <begin position="120"/>
        <end position="174"/>
    </location>
</feature>
<dbReference type="Pfam" id="PF17907">
    <property type="entry name" value="AWS"/>
    <property type="match status" value="1"/>
</dbReference>
<dbReference type="InterPro" id="IPR035441">
    <property type="entry name" value="TFIIS/LEDGF_dom_sf"/>
</dbReference>
<dbReference type="InterPro" id="IPR003616">
    <property type="entry name" value="Post-SET_dom"/>
</dbReference>
<dbReference type="EC" id="2.1.1.359" evidence="4"/>
<evidence type="ECO:0000256" key="6">
    <source>
        <dbReference type="ARBA" id="ARBA00022454"/>
    </source>
</evidence>
<keyword evidence="22" id="KW-1185">Reference proteome</keyword>
<feature type="region of interest" description="Disordered" evidence="16">
    <location>
        <begin position="1"/>
        <end position="93"/>
    </location>
</feature>
<dbReference type="GO" id="GO:0006355">
    <property type="term" value="P:regulation of DNA-templated transcription"/>
    <property type="evidence" value="ECO:0007669"/>
    <property type="project" value="InterPro"/>
</dbReference>
<comment type="caution">
    <text evidence="21">The sequence shown here is derived from an EMBL/GenBank/DDBJ whole genome shotgun (WGS) entry which is preliminary data.</text>
</comment>
<dbReference type="InterPro" id="IPR006560">
    <property type="entry name" value="AWS_dom"/>
</dbReference>
<feature type="region of interest" description="Disordered" evidence="16">
    <location>
        <begin position="630"/>
        <end position="652"/>
    </location>
</feature>
<dbReference type="InterPro" id="IPR001214">
    <property type="entry name" value="SET_dom"/>
</dbReference>
<dbReference type="FunFam" id="1.10.1740.100:FF:000002">
    <property type="entry name" value="Histone-lysine N-methyltransferase"/>
    <property type="match status" value="1"/>
</dbReference>
<feature type="region of interest" description="Disordered" evidence="16">
    <location>
        <begin position="948"/>
        <end position="981"/>
    </location>
</feature>
<dbReference type="InterPro" id="IPR046341">
    <property type="entry name" value="SET_dom_sf"/>
</dbReference>
<evidence type="ECO:0000256" key="4">
    <source>
        <dbReference type="ARBA" id="ARBA00012178"/>
    </source>
</evidence>
<dbReference type="Gene3D" id="2.170.270.10">
    <property type="entry name" value="SET domain"/>
    <property type="match status" value="1"/>
</dbReference>
<evidence type="ECO:0000256" key="11">
    <source>
        <dbReference type="ARBA" id="ARBA00023015"/>
    </source>
</evidence>
<evidence type="ECO:0000256" key="12">
    <source>
        <dbReference type="ARBA" id="ARBA00023163"/>
    </source>
</evidence>
<evidence type="ECO:0000256" key="16">
    <source>
        <dbReference type="SAM" id="MobiDB-lite"/>
    </source>
</evidence>
<dbReference type="Gene3D" id="2.20.70.10">
    <property type="match status" value="1"/>
</dbReference>
<gene>
    <name evidence="21" type="ORF">NKR23_g2432</name>
</gene>
<feature type="domain" description="Post-SET" evidence="19">
    <location>
        <begin position="300"/>
        <end position="316"/>
    </location>
</feature>
<dbReference type="Pfam" id="PF00397">
    <property type="entry name" value="WW"/>
    <property type="match status" value="1"/>
</dbReference>
<protein>
    <recommendedName>
        <fullName evidence="5">Histone-lysine N-methyltransferase, H3 lysine-36 specific</fullName>
        <ecNumber evidence="4">2.1.1.359</ecNumber>
    </recommendedName>
    <alternativeName>
        <fullName evidence="14">SET domain-containing protein 2</fullName>
    </alternativeName>
</protein>
<dbReference type="PROSITE" id="PS01159">
    <property type="entry name" value="WW_DOMAIN_1"/>
    <property type="match status" value="1"/>
</dbReference>
<keyword evidence="7" id="KW-0678">Repressor</keyword>
<dbReference type="InterPro" id="IPR038190">
    <property type="entry name" value="SRI_sf"/>
</dbReference>
<dbReference type="SUPFAM" id="SSF47676">
    <property type="entry name" value="Conserved domain common to transcription factors TFIIS, elongin A, CRSP70"/>
    <property type="match status" value="1"/>
</dbReference>
<feature type="compositionally biased region" description="Basic and acidic residues" evidence="16">
    <location>
        <begin position="959"/>
        <end position="981"/>
    </location>
</feature>
<dbReference type="GO" id="GO:0140955">
    <property type="term" value="F:histone H3K36 trimethyltransferase activity"/>
    <property type="evidence" value="ECO:0007669"/>
    <property type="project" value="UniProtKB-EC"/>
</dbReference>
<feature type="compositionally biased region" description="Basic and acidic residues" evidence="16">
    <location>
        <begin position="744"/>
        <end position="758"/>
    </location>
</feature>
<dbReference type="SMART" id="SM00508">
    <property type="entry name" value="PostSET"/>
    <property type="match status" value="1"/>
</dbReference>
<feature type="compositionally biased region" description="Low complexity" evidence="16">
    <location>
        <begin position="817"/>
        <end position="826"/>
    </location>
</feature>
<dbReference type="PROSITE" id="PS50280">
    <property type="entry name" value="SET"/>
    <property type="match status" value="1"/>
</dbReference>
<dbReference type="GO" id="GO:0032259">
    <property type="term" value="P:methylation"/>
    <property type="evidence" value="ECO:0007669"/>
    <property type="project" value="UniProtKB-KW"/>
</dbReference>
<dbReference type="InterPro" id="IPR013257">
    <property type="entry name" value="SRI"/>
</dbReference>
<dbReference type="Pfam" id="PF08711">
    <property type="entry name" value="Med26"/>
    <property type="match status" value="1"/>
</dbReference>
<dbReference type="SUPFAM" id="SSF51045">
    <property type="entry name" value="WW domain"/>
    <property type="match status" value="1"/>
</dbReference>
<evidence type="ECO:0000256" key="15">
    <source>
        <dbReference type="ARBA" id="ARBA00047545"/>
    </source>
</evidence>
<name>A0AA38RP77_9PEZI</name>
<evidence type="ECO:0000256" key="7">
    <source>
        <dbReference type="ARBA" id="ARBA00022491"/>
    </source>
</evidence>
<evidence type="ECO:0000259" key="20">
    <source>
        <dbReference type="PROSITE" id="PS51215"/>
    </source>
</evidence>
<dbReference type="AlphaFoldDB" id="A0AA38RP77"/>
<feature type="region of interest" description="Disordered" evidence="16">
    <location>
        <begin position="744"/>
        <end position="935"/>
    </location>
</feature>
<dbReference type="PROSITE" id="PS50868">
    <property type="entry name" value="POST_SET"/>
    <property type="match status" value="1"/>
</dbReference>
<evidence type="ECO:0000256" key="14">
    <source>
        <dbReference type="ARBA" id="ARBA00030091"/>
    </source>
</evidence>
<organism evidence="21 22">
    <name type="scientific">Pleurostoma richardsiae</name>
    <dbReference type="NCBI Taxonomy" id="41990"/>
    <lineage>
        <taxon>Eukaryota</taxon>
        <taxon>Fungi</taxon>
        <taxon>Dikarya</taxon>
        <taxon>Ascomycota</taxon>
        <taxon>Pezizomycotina</taxon>
        <taxon>Sordariomycetes</taxon>
        <taxon>Sordariomycetidae</taxon>
        <taxon>Calosphaeriales</taxon>
        <taxon>Pleurostomataceae</taxon>
        <taxon>Pleurostoma</taxon>
    </lineage>
</organism>
<evidence type="ECO:0000259" key="18">
    <source>
        <dbReference type="PROSITE" id="PS50280"/>
    </source>
</evidence>
<comment type="catalytic activity">
    <reaction evidence="15">
        <text>L-lysyl(36)-[histone H3] + 3 S-adenosyl-L-methionine = N(6),N(6),N(6)-trimethyl-L-lysyl(36)-[histone H3] + 3 S-adenosyl-L-homocysteine + 3 H(+)</text>
        <dbReference type="Rhea" id="RHEA:60324"/>
        <dbReference type="Rhea" id="RHEA-COMP:9785"/>
        <dbReference type="Rhea" id="RHEA-COMP:15536"/>
        <dbReference type="ChEBI" id="CHEBI:15378"/>
        <dbReference type="ChEBI" id="CHEBI:29969"/>
        <dbReference type="ChEBI" id="CHEBI:57856"/>
        <dbReference type="ChEBI" id="CHEBI:59789"/>
        <dbReference type="ChEBI" id="CHEBI:61961"/>
        <dbReference type="EC" id="2.1.1.359"/>
    </reaction>
</comment>
<keyword evidence="6" id="KW-0158">Chromosome</keyword>
<dbReference type="PANTHER" id="PTHR22884">
    <property type="entry name" value="SET DOMAIN PROTEINS"/>
    <property type="match status" value="1"/>
</dbReference>
<evidence type="ECO:0000256" key="10">
    <source>
        <dbReference type="ARBA" id="ARBA00022691"/>
    </source>
</evidence>
<dbReference type="SMART" id="SM00570">
    <property type="entry name" value="AWS"/>
    <property type="match status" value="1"/>
</dbReference>
<dbReference type="PROSITE" id="PS50020">
    <property type="entry name" value="WW_DOMAIN_2"/>
    <property type="match status" value="1"/>
</dbReference>
<evidence type="ECO:0000313" key="22">
    <source>
        <dbReference type="Proteomes" id="UP001174694"/>
    </source>
</evidence>
<dbReference type="SUPFAM" id="SSF82199">
    <property type="entry name" value="SET domain"/>
    <property type="match status" value="1"/>
</dbReference>
<dbReference type="PROSITE" id="PS51215">
    <property type="entry name" value="AWS"/>
    <property type="match status" value="1"/>
</dbReference>
<feature type="compositionally biased region" description="Basic residues" evidence="16">
    <location>
        <begin position="72"/>
        <end position="82"/>
    </location>
</feature>
<comment type="function">
    <text evidence="1">Histone methyltransferase that trimethylates histone H3 'Lys-36' forming H3K36me3. Involved in transcription elongation as well as in transcription repression.</text>
</comment>
<dbReference type="Gene3D" id="1.10.1740.100">
    <property type="entry name" value="Set2, Rpb1 interacting domain"/>
    <property type="match status" value="1"/>
</dbReference>
<evidence type="ECO:0000256" key="1">
    <source>
        <dbReference type="ARBA" id="ARBA00003901"/>
    </source>
</evidence>
<comment type="subcellular location">
    <subcellularLocation>
        <location evidence="3">Chromosome</location>
    </subcellularLocation>
    <subcellularLocation>
        <location evidence="2">Nucleus</location>
    </subcellularLocation>
</comment>
<dbReference type="GO" id="GO:0005694">
    <property type="term" value="C:chromosome"/>
    <property type="evidence" value="ECO:0007669"/>
    <property type="project" value="UniProtKB-SubCell"/>
</dbReference>
<feature type="compositionally biased region" description="Basic and acidic residues" evidence="16">
    <location>
        <begin position="854"/>
        <end position="910"/>
    </location>
</feature>
<accession>A0AA38RP77</accession>
<dbReference type="PROSITE" id="PS51568">
    <property type="entry name" value="SAM_MT43_SET2_1"/>
    <property type="match status" value="1"/>
</dbReference>
<keyword evidence="13" id="KW-0539">Nucleus</keyword>
<dbReference type="Proteomes" id="UP001174694">
    <property type="component" value="Unassembled WGS sequence"/>
</dbReference>
<feature type="domain" description="WW" evidence="17">
    <location>
        <begin position="569"/>
        <end position="601"/>
    </location>
</feature>
<evidence type="ECO:0000259" key="19">
    <source>
        <dbReference type="PROSITE" id="PS50868"/>
    </source>
</evidence>
<dbReference type="SMART" id="SM00456">
    <property type="entry name" value="WW"/>
    <property type="match status" value="1"/>
</dbReference>
<feature type="compositionally biased region" description="Pro residues" evidence="16">
    <location>
        <begin position="839"/>
        <end position="849"/>
    </location>
</feature>
<evidence type="ECO:0000256" key="3">
    <source>
        <dbReference type="ARBA" id="ARBA00004286"/>
    </source>
</evidence>
<keyword evidence="9" id="KW-0808">Transferase</keyword>
<evidence type="ECO:0000256" key="13">
    <source>
        <dbReference type="ARBA" id="ARBA00023242"/>
    </source>
</evidence>
<evidence type="ECO:0000256" key="8">
    <source>
        <dbReference type="ARBA" id="ARBA00022603"/>
    </source>
</evidence>
<keyword evidence="10" id="KW-0949">S-adenosyl-L-methionine</keyword>
<proteinExistence type="predicted"/>
<dbReference type="InterPro" id="IPR050777">
    <property type="entry name" value="SET2_Histone-Lys_MeTrsfase"/>
</dbReference>
<dbReference type="GO" id="GO:0005634">
    <property type="term" value="C:nucleus"/>
    <property type="evidence" value="ECO:0007669"/>
    <property type="project" value="UniProtKB-SubCell"/>
</dbReference>
<evidence type="ECO:0000259" key="17">
    <source>
        <dbReference type="PROSITE" id="PS50020"/>
    </source>
</evidence>
<dbReference type="InterPro" id="IPR025788">
    <property type="entry name" value="Set2_fungi"/>
</dbReference>
<feature type="compositionally biased region" description="Polar residues" evidence="16">
    <location>
        <begin position="33"/>
        <end position="51"/>
    </location>
</feature>
<feature type="domain" description="SET" evidence="18">
    <location>
        <begin position="176"/>
        <end position="293"/>
    </location>
</feature>
<sequence>MEDEERIPGAMDSMKLENGAGEEMEVKKERRSTTTTPNDSKPTSRSPSMSPDQVKAENESTSTPEAEPAPKLSRKSSAKTARRTPPLFDHSPDVTAQSCQTFQVITDCLYGSKHMGSSEHDALDCDCSEEWRDGMNNACGEDSDCINRATKMECVDGDCNCGLGCQNQRFQRKQYADVSVIKTEKKGFGLRANADLQANDFVFEYIGEVINEPTFRRRMIQYDEEGIKHFYFMSLTKSEFVDATKKGNLGRFCNHSCNPNCYVDKWVVGDKLRMGIFTSRGVKAGEELVFNYNVDRYGADPQPCYCGEPNCTGFIGGKTQTERATKLPLATIEALGIEDGGDGWDTIVAKKPRKKKHTEDDEEYVNSLQPRGLDEDGVTKVMAALMQCKEKWIAVKLLNRIQNADDDRVRNRVVRMHGYQILKAALTTFIDDNNVVLQVLDILYKFPRLTKNKISDSKIETTIENLASSDHEDVAAESRRLLDEWSKLETAYRIPRKKFDPAAVTAISNSFEERRNFDRSEEEAVTRQPASPFVNVVIPKGPRSNVPQRNPNYFNAGQRHRRPQFAGNSGLPAGWFSATDPRGNTYYYNKSGTTTWKRPTVAVVDTPKGPSKAMQDKKALQDIIDSLTKEPTPRASASQTPQPVGTPAQEPKKEKWRFLPIEKQMKIYENTLFPHVRYVMDKFRHKLPKEELKKFAKEVNKKLVASDYKNNRVDDPTSITAKQEKKVKKYVKDFLDRAVQKYTAHEKRKAERAARHEATNGMKYSESDAKVVTTETLPVHTLKEDTTEAADDVLLSDMEDSPTSLERKRKREDDVESPSATPSETPSVKRLKEDEVDAPSPPPPPPPPEAAMDEQDHSLREQEKAWARENEEAQRLAAEAEKDRIAQEEALQRENEEAMRDFELEQEQKKKLLAGVSDSNGTTNGEPFINGEGLKAASLTSRAKLDLDGADLEMAPPHSNKDGDTLKPHENEARKREVLSH</sequence>
<dbReference type="Pfam" id="PF08236">
    <property type="entry name" value="SRI"/>
    <property type="match status" value="1"/>
</dbReference>
<dbReference type="FunFam" id="2.170.270.10:FF:000033">
    <property type="entry name" value="Histone-lysine N-methyltransferase"/>
    <property type="match status" value="1"/>
</dbReference>
<evidence type="ECO:0000313" key="21">
    <source>
        <dbReference type="EMBL" id="KAJ9154759.1"/>
    </source>
</evidence>
<dbReference type="SMART" id="SM00317">
    <property type="entry name" value="SET"/>
    <property type="match status" value="1"/>
</dbReference>
<keyword evidence="11" id="KW-0805">Transcription regulation</keyword>